<sequence>MADIKNILLRERNIVNYPIIALLKNNSKFAF</sequence>
<reference evidence="1 3" key="1">
    <citation type="submission" date="2016-10" db="EMBL/GenBank/DDBJ databases">
        <authorList>
            <person name="de Groot N.N."/>
        </authorList>
    </citation>
    <scope>NUCLEOTIDE SEQUENCE [LARGE SCALE GENOMIC DNA]</scope>
    <source>
        <strain evidence="1 3">Nm110</strain>
    </source>
</reference>
<gene>
    <name evidence="2" type="ORF">BCL69_101434</name>
    <name evidence="1" type="ORF">SAMN05421882_102020</name>
</gene>
<evidence type="ECO:0000313" key="1">
    <source>
        <dbReference type="EMBL" id="SDW64613.1"/>
    </source>
</evidence>
<protein>
    <submittedName>
        <fullName evidence="1">Uncharacterized protein</fullName>
    </submittedName>
</protein>
<reference evidence="2 4" key="2">
    <citation type="submission" date="2019-07" db="EMBL/GenBank/DDBJ databases">
        <title>Active sludge and wastewater microbial communities from Klosterneuburg, Austria.</title>
        <authorList>
            <person name="Wagner M."/>
        </authorList>
    </citation>
    <scope>NUCLEOTIDE SEQUENCE [LARGE SCALE GENOMIC DNA]</scope>
    <source>
        <strain evidence="2 4">Nm2</strain>
    </source>
</reference>
<dbReference type="Proteomes" id="UP000324176">
    <property type="component" value="Unassembled WGS sequence"/>
</dbReference>
<dbReference type="EMBL" id="VNHT01000014">
    <property type="protein sequence ID" value="TYP90205.1"/>
    <property type="molecule type" value="Genomic_DNA"/>
</dbReference>
<organism evidence="1 3">
    <name type="scientific">Nitrosomonas communis</name>
    <dbReference type="NCBI Taxonomy" id="44574"/>
    <lineage>
        <taxon>Bacteria</taxon>
        <taxon>Pseudomonadati</taxon>
        <taxon>Pseudomonadota</taxon>
        <taxon>Betaproteobacteria</taxon>
        <taxon>Nitrosomonadales</taxon>
        <taxon>Nitrosomonadaceae</taxon>
        <taxon>Nitrosomonas</taxon>
    </lineage>
</organism>
<name>A0A1H2V8I6_9PROT</name>
<accession>A0A1H2V8I6</accession>
<evidence type="ECO:0000313" key="2">
    <source>
        <dbReference type="EMBL" id="TYP90205.1"/>
    </source>
</evidence>
<dbReference type="AlphaFoldDB" id="A0A1H2V8I6"/>
<dbReference type="EMBL" id="FNNH01000020">
    <property type="protein sequence ID" value="SDW64613.1"/>
    <property type="molecule type" value="Genomic_DNA"/>
</dbReference>
<evidence type="ECO:0000313" key="3">
    <source>
        <dbReference type="Proteomes" id="UP000183454"/>
    </source>
</evidence>
<dbReference type="Proteomes" id="UP000183454">
    <property type="component" value="Unassembled WGS sequence"/>
</dbReference>
<proteinExistence type="predicted"/>
<evidence type="ECO:0000313" key="4">
    <source>
        <dbReference type="Proteomes" id="UP000324176"/>
    </source>
</evidence>